<evidence type="ECO:0000313" key="5">
    <source>
        <dbReference type="Proteomes" id="UP000033854"/>
    </source>
</evidence>
<dbReference type="InterPro" id="IPR036597">
    <property type="entry name" value="Fido-like_dom_sf"/>
</dbReference>
<dbReference type="PANTHER" id="PTHR13504">
    <property type="entry name" value="FIDO DOMAIN-CONTAINING PROTEIN DDB_G0283145"/>
    <property type="match status" value="1"/>
</dbReference>
<dbReference type="SUPFAM" id="SSF140931">
    <property type="entry name" value="Fic-like"/>
    <property type="match status" value="1"/>
</dbReference>
<evidence type="ECO:0000259" key="3">
    <source>
        <dbReference type="PROSITE" id="PS51459"/>
    </source>
</evidence>
<dbReference type="EMBL" id="LCDA01000001">
    <property type="protein sequence ID" value="KKS43381.1"/>
    <property type="molecule type" value="Genomic_DNA"/>
</dbReference>
<organism evidence="4 5">
    <name type="scientific">Candidatus Collierbacteria bacterium GW2011_GWA2_42_17</name>
    <dbReference type="NCBI Taxonomy" id="1618378"/>
    <lineage>
        <taxon>Bacteria</taxon>
        <taxon>Candidatus Collieribacteriota</taxon>
    </lineage>
</organism>
<dbReference type="GO" id="GO:0005524">
    <property type="term" value="F:ATP binding"/>
    <property type="evidence" value="ECO:0007669"/>
    <property type="project" value="UniProtKB-KW"/>
</dbReference>
<feature type="domain" description="Fido" evidence="3">
    <location>
        <begin position="50"/>
        <end position="174"/>
    </location>
</feature>
<dbReference type="Gene3D" id="1.10.3290.10">
    <property type="entry name" value="Fido-like domain"/>
    <property type="match status" value="1"/>
</dbReference>
<reference evidence="4 5" key="1">
    <citation type="journal article" date="2015" name="Nature">
        <title>rRNA introns, odd ribosomes, and small enigmatic genomes across a large radiation of phyla.</title>
        <authorList>
            <person name="Brown C.T."/>
            <person name="Hug L.A."/>
            <person name="Thomas B.C."/>
            <person name="Sharon I."/>
            <person name="Castelle C.J."/>
            <person name="Singh A."/>
            <person name="Wilkins M.J."/>
            <person name="Williams K.H."/>
            <person name="Banfield J.F."/>
        </authorList>
    </citation>
    <scope>NUCLEOTIDE SEQUENCE [LARGE SCALE GENOMIC DNA]</scope>
</reference>
<feature type="active site" evidence="1">
    <location>
        <position position="133"/>
    </location>
</feature>
<comment type="caution">
    <text evidence="4">The sequence shown here is derived from an EMBL/GenBank/DDBJ whole genome shotgun (WGS) entry which is preliminary data.</text>
</comment>
<sequence>MSKEEISENFFEEELRKFLVESNAIEGVFDGDSLKQAYLAWKYLISQKELSLNTILITHQILMAHQDLNPELKGNWRNCPVWVGGREGSDFRKIPSLIQSWLDQIEVSNDPELTSEEQDVILQDLHVQYERIHPFADGNGRTGRMFWNFLRLKRGLPLKIIYESERLEYYRLFI</sequence>
<gene>
    <name evidence="4" type="ORF">UV06_C0001G0115</name>
</gene>
<name>A0A0G1BAL3_9BACT</name>
<feature type="binding site" evidence="2">
    <location>
        <begin position="169"/>
        <end position="170"/>
    </location>
    <ligand>
        <name>ATP</name>
        <dbReference type="ChEBI" id="CHEBI:30616"/>
    </ligand>
</feature>
<keyword evidence="2" id="KW-0067">ATP-binding</keyword>
<dbReference type="Pfam" id="PF02661">
    <property type="entry name" value="Fic"/>
    <property type="match status" value="1"/>
</dbReference>
<protein>
    <recommendedName>
        <fullName evidence="3">Fido domain-containing protein</fullName>
    </recommendedName>
</protein>
<dbReference type="Proteomes" id="UP000033854">
    <property type="component" value="Unassembled WGS sequence"/>
</dbReference>
<dbReference type="AlphaFoldDB" id="A0A0G1BAL3"/>
<dbReference type="PANTHER" id="PTHR13504:SF38">
    <property type="entry name" value="FIDO DOMAIN-CONTAINING PROTEIN"/>
    <property type="match status" value="1"/>
</dbReference>
<dbReference type="PROSITE" id="PS51459">
    <property type="entry name" value="FIDO"/>
    <property type="match status" value="1"/>
</dbReference>
<keyword evidence="2" id="KW-0547">Nucleotide-binding</keyword>
<evidence type="ECO:0000313" key="4">
    <source>
        <dbReference type="EMBL" id="KKS43381.1"/>
    </source>
</evidence>
<evidence type="ECO:0000256" key="2">
    <source>
        <dbReference type="PIRSR" id="PIRSR640198-2"/>
    </source>
</evidence>
<accession>A0A0G1BAL3</accession>
<dbReference type="InterPro" id="IPR040198">
    <property type="entry name" value="Fido_containing"/>
</dbReference>
<evidence type="ECO:0000256" key="1">
    <source>
        <dbReference type="PIRSR" id="PIRSR640198-1"/>
    </source>
</evidence>
<proteinExistence type="predicted"/>
<feature type="binding site" evidence="2">
    <location>
        <begin position="137"/>
        <end position="144"/>
    </location>
    <ligand>
        <name>ATP</name>
        <dbReference type="ChEBI" id="CHEBI:30616"/>
    </ligand>
</feature>
<dbReference type="InterPro" id="IPR003812">
    <property type="entry name" value="Fido"/>
</dbReference>